<dbReference type="GeneID" id="43163997"/>
<dbReference type="InterPro" id="IPR008920">
    <property type="entry name" value="TF_FadR/GntR_C"/>
</dbReference>
<dbReference type="Gene3D" id="1.10.10.10">
    <property type="entry name" value="Winged helix-like DNA-binding domain superfamily/Winged helix DNA-binding domain"/>
    <property type="match status" value="1"/>
</dbReference>
<dbReference type="Gene3D" id="1.20.120.530">
    <property type="entry name" value="GntR ligand-binding domain-like"/>
    <property type="match status" value="1"/>
</dbReference>
<gene>
    <name evidence="5" type="ORF">SR858_08350</name>
</gene>
<dbReference type="RefSeq" id="WP_019922293.1">
    <property type="nucleotide sequence ID" value="NZ_CP140152.1"/>
</dbReference>
<name>A0ABZ0Y4T0_9BURK</name>
<dbReference type="SMART" id="SM00345">
    <property type="entry name" value="HTH_GNTR"/>
    <property type="match status" value="1"/>
</dbReference>
<dbReference type="EMBL" id="CP140152">
    <property type="protein sequence ID" value="WQH06320.1"/>
    <property type="molecule type" value="Genomic_DNA"/>
</dbReference>
<evidence type="ECO:0000256" key="1">
    <source>
        <dbReference type="ARBA" id="ARBA00023015"/>
    </source>
</evidence>
<dbReference type="PANTHER" id="PTHR43537">
    <property type="entry name" value="TRANSCRIPTIONAL REGULATOR, GNTR FAMILY"/>
    <property type="match status" value="1"/>
</dbReference>
<sequence length="235" mass="26539">MALQSLPGNFNLDRSRNATVQVFEHLRELIVTIALEPGTVLARQQLAEYFKLSTTPIRDALLRLEEERLVDIYPQHLTRVSAIDLASARQAHVLRLSVELEMAHQLSKQRPPNLDGSLSDLITRQQQALERKDLESFARIDLEFHRTMYAAADIADLWDLVRRLSGNLDRLRRLHLPLNSKAQRILDDHSAIANAIAAGASDQAREAVRHHLSGTLSEIDALRDKYPDFVLPPPG</sequence>
<dbReference type="SUPFAM" id="SSF46785">
    <property type="entry name" value="Winged helix' DNA-binding domain"/>
    <property type="match status" value="1"/>
</dbReference>
<protein>
    <submittedName>
        <fullName evidence="5">GntR family transcriptional regulator</fullName>
    </submittedName>
</protein>
<dbReference type="SMART" id="SM00895">
    <property type="entry name" value="FCD"/>
    <property type="match status" value="1"/>
</dbReference>
<dbReference type="InterPro" id="IPR036388">
    <property type="entry name" value="WH-like_DNA-bd_sf"/>
</dbReference>
<dbReference type="PANTHER" id="PTHR43537:SF45">
    <property type="entry name" value="GNTR FAMILY REGULATORY PROTEIN"/>
    <property type="match status" value="1"/>
</dbReference>
<keyword evidence="3" id="KW-0804">Transcription</keyword>
<keyword evidence="2" id="KW-0238">DNA-binding</keyword>
<evidence type="ECO:0000259" key="4">
    <source>
        <dbReference type="PROSITE" id="PS50949"/>
    </source>
</evidence>
<keyword evidence="6" id="KW-1185">Reference proteome</keyword>
<proteinExistence type="predicted"/>
<evidence type="ECO:0000256" key="2">
    <source>
        <dbReference type="ARBA" id="ARBA00023125"/>
    </source>
</evidence>
<organism evidence="5 6">
    <name type="scientific">Duganella zoogloeoides</name>
    <dbReference type="NCBI Taxonomy" id="75659"/>
    <lineage>
        <taxon>Bacteria</taxon>
        <taxon>Pseudomonadati</taxon>
        <taxon>Pseudomonadota</taxon>
        <taxon>Betaproteobacteria</taxon>
        <taxon>Burkholderiales</taxon>
        <taxon>Oxalobacteraceae</taxon>
        <taxon>Telluria group</taxon>
        <taxon>Duganella</taxon>
    </lineage>
</organism>
<dbReference type="InterPro" id="IPR000524">
    <property type="entry name" value="Tscrpt_reg_HTH_GntR"/>
</dbReference>
<accession>A0ABZ0Y4T0</accession>
<reference evidence="5 6" key="1">
    <citation type="submission" date="2023-11" db="EMBL/GenBank/DDBJ databases">
        <title>MicrobeMod: A computational toolkit for identifying prokaryotic methylation and restriction-modification with nanopore sequencing.</title>
        <authorList>
            <person name="Crits-Christoph A."/>
            <person name="Kang S.C."/>
            <person name="Lee H."/>
            <person name="Ostrov N."/>
        </authorList>
    </citation>
    <scope>NUCLEOTIDE SEQUENCE [LARGE SCALE GENOMIC DNA]</scope>
    <source>
        <strain evidence="5 6">ATCC 25935</strain>
    </source>
</reference>
<dbReference type="Proteomes" id="UP001326110">
    <property type="component" value="Chromosome"/>
</dbReference>
<evidence type="ECO:0000313" key="5">
    <source>
        <dbReference type="EMBL" id="WQH06320.1"/>
    </source>
</evidence>
<dbReference type="PROSITE" id="PS50949">
    <property type="entry name" value="HTH_GNTR"/>
    <property type="match status" value="1"/>
</dbReference>
<dbReference type="SUPFAM" id="SSF48008">
    <property type="entry name" value="GntR ligand-binding domain-like"/>
    <property type="match status" value="1"/>
</dbReference>
<keyword evidence="1" id="KW-0805">Transcription regulation</keyword>
<dbReference type="Pfam" id="PF00392">
    <property type="entry name" value="GntR"/>
    <property type="match status" value="1"/>
</dbReference>
<evidence type="ECO:0000313" key="6">
    <source>
        <dbReference type="Proteomes" id="UP001326110"/>
    </source>
</evidence>
<dbReference type="InterPro" id="IPR011711">
    <property type="entry name" value="GntR_C"/>
</dbReference>
<feature type="domain" description="HTH gntR-type" evidence="4">
    <location>
        <begin position="16"/>
        <end position="83"/>
    </location>
</feature>
<dbReference type="InterPro" id="IPR036390">
    <property type="entry name" value="WH_DNA-bd_sf"/>
</dbReference>
<evidence type="ECO:0000256" key="3">
    <source>
        <dbReference type="ARBA" id="ARBA00023163"/>
    </source>
</evidence>
<dbReference type="Pfam" id="PF07729">
    <property type="entry name" value="FCD"/>
    <property type="match status" value="1"/>
</dbReference>